<feature type="region of interest" description="Disordered" evidence="1">
    <location>
        <begin position="1"/>
        <end position="56"/>
    </location>
</feature>
<name>A0A4R4YMH1_9ACTN</name>
<feature type="region of interest" description="Disordered" evidence="1">
    <location>
        <begin position="123"/>
        <end position="148"/>
    </location>
</feature>
<sequence>TPSRDVLLGTLKSTGNPHAHGRTHSSTEPLPSSATPASQALPAPEAPPSPAAPNGHTVTIRLVESTGSGSQAELSSPVLPLDTLIHSDLLERPGTPAAALDLNGFEIATYLTKAPDLLAPAAAQTSPAPVPAAGQARPDARSAAEHGQLELGPTVEPAQPVYSRYWLHNKGPAPLGYLPISIAVGPDLVASPERPFEVEVVLSSHLTEEPHEGIVDIRVPDGWAATPAQRPFRLAPGGHLRFPVTIDPGAATPPRRGLHFVAARTHVGGQVVEDVTTVAVGDGPELPVAGPPPESAIRGTTSADARPTGLSVTPVTDTLSLRPGDRTSLSLRLTNTTADEIHGETQLASPWGTWAMLPQVIQGFTVPAGETIDVAFPVNVPADAPAGHAWAMAKVMWFGRCQYSPAIRLEVSR</sequence>
<evidence type="ECO:0000313" key="4">
    <source>
        <dbReference type="Proteomes" id="UP000295302"/>
    </source>
</evidence>
<accession>A0A4R4YMH1</accession>
<proteinExistence type="predicted"/>
<keyword evidence="4" id="KW-1185">Reference proteome</keyword>
<dbReference type="RefSeq" id="WP_246075172.1">
    <property type="nucleotide sequence ID" value="NZ_SMKQ01000094.1"/>
</dbReference>
<feature type="domain" description="Alpha-galactosidase NEW3" evidence="2">
    <location>
        <begin position="191"/>
        <end position="254"/>
    </location>
</feature>
<dbReference type="EMBL" id="SMKQ01000094">
    <property type="protein sequence ID" value="TDD44692.1"/>
    <property type="molecule type" value="Genomic_DNA"/>
</dbReference>
<evidence type="ECO:0000256" key="1">
    <source>
        <dbReference type="SAM" id="MobiDB-lite"/>
    </source>
</evidence>
<feature type="compositionally biased region" description="Basic and acidic residues" evidence="1">
    <location>
        <begin position="138"/>
        <end position="148"/>
    </location>
</feature>
<feature type="compositionally biased region" description="Polar residues" evidence="1">
    <location>
        <begin position="24"/>
        <end position="35"/>
    </location>
</feature>
<dbReference type="InterPro" id="IPR018905">
    <property type="entry name" value="A-galactase_NEW3"/>
</dbReference>
<dbReference type="Pfam" id="PF10633">
    <property type="entry name" value="NPCBM_assoc"/>
    <property type="match status" value="1"/>
</dbReference>
<dbReference type="Proteomes" id="UP000295302">
    <property type="component" value="Unassembled WGS sequence"/>
</dbReference>
<protein>
    <recommendedName>
        <fullName evidence="2">Alpha-galactosidase NEW3 domain-containing protein</fullName>
    </recommendedName>
</protein>
<feature type="non-terminal residue" evidence="3">
    <location>
        <position position="1"/>
    </location>
</feature>
<evidence type="ECO:0000259" key="2">
    <source>
        <dbReference type="Pfam" id="PF10633"/>
    </source>
</evidence>
<gene>
    <name evidence="3" type="ORF">E1286_26400</name>
</gene>
<comment type="caution">
    <text evidence="3">The sequence shown here is derived from an EMBL/GenBank/DDBJ whole genome shotgun (WGS) entry which is preliminary data.</text>
</comment>
<reference evidence="3 4" key="1">
    <citation type="submission" date="2019-03" db="EMBL/GenBank/DDBJ databases">
        <title>Draft genome sequences of novel Actinobacteria.</title>
        <authorList>
            <person name="Sahin N."/>
            <person name="Ay H."/>
            <person name="Saygin H."/>
        </authorList>
    </citation>
    <scope>NUCLEOTIDE SEQUENCE [LARGE SCALE GENOMIC DNA]</scope>
    <source>
        <strain evidence="3 4">CH32</strain>
    </source>
</reference>
<organism evidence="3 4">
    <name type="scientific">Nonomuraea terrae</name>
    <dbReference type="NCBI Taxonomy" id="2530383"/>
    <lineage>
        <taxon>Bacteria</taxon>
        <taxon>Bacillati</taxon>
        <taxon>Actinomycetota</taxon>
        <taxon>Actinomycetes</taxon>
        <taxon>Streptosporangiales</taxon>
        <taxon>Streptosporangiaceae</taxon>
        <taxon>Nonomuraea</taxon>
    </lineage>
</organism>
<evidence type="ECO:0000313" key="3">
    <source>
        <dbReference type="EMBL" id="TDD44692.1"/>
    </source>
</evidence>
<dbReference type="AlphaFoldDB" id="A0A4R4YMH1"/>